<reference evidence="2" key="1">
    <citation type="submission" date="2022-06" db="EMBL/GenBank/DDBJ databases">
        <title>Genomic Encyclopedia of Archaeal and Bacterial Type Strains, Phase II (KMG-II): from individual species to whole genera.</title>
        <authorList>
            <person name="Goeker M."/>
        </authorList>
    </citation>
    <scope>NUCLEOTIDE SEQUENCE</scope>
    <source>
        <strain evidence="2">DSM 43935</strain>
    </source>
</reference>
<sequence>MCHSTDSRPPAPPNPGEVAEHGRLELTAADGNRFAAHHAVPATPNGRSVVILPDIRGLHPYYEDLTQRFAEAGFHAVALDYFGRTAGIGARDDSFDWQAHIGQVTPDQVRTDVAAAVDWLREHGAGAVFTVGFCFGGSQSWRLSASDLDLAGVIGFYGKPELVDDVVDDFGKPLLLLIAGADVATPQAEFRQLADRLSAAGKDFAMHVYDGAPHSFFDRSFGDWRDACADAWRRILDFTGHHA</sequence>
<dbReference type="SUPFAM" id="SSF53474">
    <property type="entry name" value="alpha/beta-Hydrolases"/>
    <property type="match status" value="1"/>
</dbReference>
<dbReference type="Proteomes" id="UP001206128">
    <property type="component" value="Unassembled WGS sequence"/>
</dbReference>
<dbReference type="RefSeq" id="WP_253769204.1">
    <property type="nucleotide sequence ID" value="NZ_JAMTCK010000004.1"/>
</dbReference>
<keyword evidence="3" id="KW-1185">Reference proteome</keyword>
<dbReference type="EMBL" id="JAMTCK010000004">
    <property type="protein sequence ID" value="MCP2164908.1"/>
    <property type="molecule type" value="Genomic_DNA"/>
</dbReference>
<dbReference type="PANTHER" id="PTHR46623">
    <property type="entry name" value="CARBOXYMETHYLENEBUTENOLIDASE-RELATED"/>
    <property type="match status" value="1"/>
</dbReference>
<evidence type="ECO:0000313" key="2">
    <source>
        <dbReference type="EMBL" id="MCP2164908.1"/>
    </source>
</evidence>
<name>A0AAE3GEY8_9PSEU</name>
<evidence type="ECO:0000313" key="3">
    <source>
        <dbReference type="Proteomes" id="UP001206128"/>
    </source>
</evidence>
<dbReference type="InterPro" id="IPR002925">
    <property type="entry name" value="Dienelactn_hydro"/>
</dbReference>
<organism evidence="2 3">
    <name type="scientific">Goodfellowiella coeruleoviolacea</name>
    <dbReference type="NCBI Taxonomy" id="334858"/>
    <lineage>
        <taxon>Bacteria</taxon>
        <taxon>Bacillati</taxon>
        <taxon>Actinomycetota</taxon>
        <taxon>Actinomycetes</taxon>
        <taxon>Pseudonocardiales</taxon>
        <taxon>Pseudonocardiaceae</taxon>
        <taxon>Goodfellowiella</taxon>
    </lineage>
</organism>
<proteinExistence type="predicted"/>
<evidence type="ECO:0000259" key="1">
    <source>
        <dbReference type="Pfam" id="PF01738"/>
    </source>
</evidence>
<dbReference type="InterPro" id="IPR029058">
    <property type="entry name" value="AB_hydrolase_fold"/>
</dbReference>
<comment type="caution">
    <text evidence="2">The sequence shown here is derived from an EMBL/GenBank/DDBJ whole genome shotgun (WGS) entry which is preliminary data.</text>
</comment>
<dbReference type="PANTHER" id="PTHR46623:SF6">
    <property type="entry name" value="ALPHA_BETA-HYDROLASES SUPERFAMILY PROTEIN"/>
    <property type="match status" value="1"/>
</dbReference>
<dbReference type="InterPro" id="IPR051049">
    <property type="entry name" value="Dienelactone_hydrolase-like"/>
</dbReference>
<accession>A0AAE3GEY8</accession>
<dbReference type="AlphaFoldDB" id="A0AAE3GEY8"/>
<dbReference type="GO" id="GO:0016787">
    <property type="term" value="F:hydrolase activity"/>
    <property type="evidence" value="ECO:0007669"/>
    <property type="project" value="InterPro"/>
</dbReference>
<gene>
    <name evidence="2" type="ORF">LX83_001757</name>
</gene>
<feature type="domain" description="Dienelactone hydrolase" evidence="1">
    <location>
        <begin position="34"/>
        <end position="241"/>
    </location>
</feature>
<dbReference type="Gene3D" id="3.40.50.1820">
    <property type="entry name" value="alpha/beta hydrolase"/>
    <property type="match status" value="1"/>
</dbReference>
<dbReference type="Pfam" id="PF01738">
    <property type="entry name" value="DLH"/>
    <property type="match status" value="1"/>
</dbReference>
<protein>
    <submittedName>
        <fullName evidence="2">Carboxymethylenebutenolidase</fullName>
    </submittedName>
</protein>